<evidence type="ECO:0000313" key="1">
    <source>
        <dbReference type="EMBL" id="SMC88760.1"/>
    </source>
</evidence>
<protein>
    <submittedName>
        <fullName evidence="1">Uncharacterized protein</fullName>
    </submittedName>
</protein>
<name>A0A1W2CU43_9SPHI</name>
<reference evidence="2" key="1">
    <citation type="submission" date="2017-04" db="EMBL/GenBank/DDBJ databases">
        <authorList>
            <person name="Varghese N."/>
            <person name="Submissions S."/>
        </authorList>
    </citation>
    <scope>NUCLEOTIDE SEQUENCE [LARGE SCALE GENOMIC DNA]</scope>
    <source>
        <strain evidence="2">DSM 12126</strain>
    </source>
</reference>
<organism evidence="1 2">
    <name type="scientific">Pedobacter africanus</name>
    <dbReference type="NCBI Taxonomy" id="151894"/>
    <lineage>
        <taxon>Bacteria</taxon>
        <taxon>Pseudomonadati</taxon>
        <taxon>Bacteroidota</taxon>
        <taxon>Sphingobacteriia</taxon>
        <taxon>Sphingobacteriales</taxon>
        <taxon>Sphingobacteriaceae</taxon>
        <taxon>Pedobacter</taxon>
    </lineage>
</organism>
<proteinExistence type="predicted"/>
<accession>A0A1W2CU43</accession>
<dbReference type="AlphaFoldDB" id="A0A1W2CU43"/>
<keyword evidence="2" id="KW-1185">Reference proteome</keyword>
<sequence>MLKTKIVIMIGERLFNIPLNDPRIDYVSDPISKKFHITFLNDVEQANDSNLAIAKGSSIYAGR</sequence>
<gene>
    <name evidence="1" type="ORF">SAMN04488524_3235</name>
</gene>
<dbReference type="EMBL" id="FWXT01000002">
    <property type="protein sequence ID" value="SMC88760.1"/>
    <property type="molecule type" value="Genomic_DNA"/>
</dbReference>
<evidence type="ECO:0000313" key="2">
    <source>
        <dbReference type="Proteomes" id="UP000192756"/>
    </source>
</evidence>
<dbReference type="Proteomes" id="UP000192756">
    <property type="component" value="Unassembled WGS sequence"/>
</dbReference>